<dbReference type="InterPro" id="IPR017016">
    <property type="entry name" value="UCP033595"/>
</dbReference>
<accession>A0A644WH78</accession>
<proteinExistence type="predicted"/>
<protein>
    <submittedName>
        <fullName evidence="1">Uncharacterized protein</fullName>
    </submittedName>
</protein>
<dbReference type="AlphaFoldDB" id="A0A644WH78"/>
<comment type="caution">
    <text evidence="1">The sequence shown here is derived from an EMBL/GenBank/DDBJ whole genome shotgun (WGS) entry which is preliminary data.</text>
</comment>
<gene>
    <name evidence="1" type="ORF">SDC9_49380</name>
</gene>
<organism evidence="1">
    <name type="scientific">bioreactor metagenome</name>
    <dbReference type="NCBI Taxonomy" id="1076179"/>
    <lineage>
        <taxon>unclassified sequences</taxon>
        <taxon>metagenomes</taxon>
        <taxon>ecological metagenomes</taxon>
    </lineage>
</organism>
<sequence length="101" mass="11821">MNIVDNLYNVVKKEDRESKYIYRMISESFYDGQAFGIEVERQDIVDGSVVKIERDKIRNISNIKEKVNELLNLLHVNEVSPIHLVDILGEYVDEYVADFNL</sequence>
<name>A0A644WH78_9ZZZZ</name>
<dbReference type="EMBL" id="VSSQ01000926">
    <property type="protein sequence ID" value="MPM03120.1"/>
    <property type="molecule type" value="Genomic_DNA"/>
</dbReference>
<dbReference type="PIRSF" id="PIRSF033595">
    <property type="entry name" value="UCP033595"/>
    <property type="match status" value="1"/>
</dbReference>
<evidence type="ECO:0000313" key="1">
    <source>
        <dbReference type="EMBL" id="MPM03120.1"/>
    </source>
</evidence>
<dbReference type="Pfam" id="PF20124">
    <property type="entry name" value="DUF6514"/>
    <property type="match status" value="1"/>
</dbReference>
<reference evidence="1" key="1">
    <citation type="submission" date="2019-08" db="EMBL/GenBank/DDBJ databases">
        <authorList>
            <person name="Kucharzyk K."/>
            <person name="Murdoch R.W."/>
            <person name="Higgins S."/>
            <person name="Loffler F."/>
        </authorList>
    </citation>
    <scope>NUCLEOTIDE SEQUENCE</scope>
</reference>